<evidence type="ECO:0000313" key="11">
    <source>
        <dbReference type="EMBL" id="OZU88738.1"/>
    </source>
</evidence>
<protein>
    <submittedName>
        <fullName evidence="11">RNA polymerase sigma-54 factor</fullName>
    </submittedName>
</protein>
<dbReference type="InterPro" id="IPR007046">
    <property type="entry name" value="RNA_pol_sigma_54_core-bd"/>
</dbReference>
<organism evidence="11 12">
    <name type="scientific">Virgibacillus indicus</name>
    <dbReference type="NCBI Taxonomy" id="2024554"/>
    <lineage>
        <taxon>Bacteria</taxon>
        <taxon>Bacillati</taxon>
        <taxon>Bacillota</taxon>
        <taxon>Bacilli</taxon>
        <taxon>Bacillales</taxon>
        <taxon>Bacillaceae</taxon>
        <taxon>Virgibacillus</taxon>
    </lineage>
</organism>
<reference evidence="11 12" key="1">
    <citation type="submission" date="2017-08" db="EMBL/GenBank/DDBJ databases">
        <title>Virgibacillus indicus sp. nov. and Virgibacillus profoundi sp. nov, two moderately halophilic bacteria isolated from marine sediment by using the Microfluidic Streak Plate.</title>
        <authorList>
            <person name="Xu B."/>
            <person name="Hu B."/>
            <person name="Wang J."/>
            <person name="Zhu Y."/>
            <person name="Huang L."/>
            <person name="Du W."/>
            <person name="Huang Y."/>
        </authorList>
    </citation>
    <scope>NUCLEOTIDE SEQUENCE [LARGE SCALE GENOMIC DNA]</scope>
    <source>
        <strain evidence="11 12">IO3-P2-C2</strain>
    </source>
</reference>
<evidence type="ECO:0000256" key="7">
    <source>
        <dbReference type="ARBA" id="ARBA00023125"/>
    </source>
</evidence>
<dbReference type="InterPro" id="IPR007634">
    <property type="entry name" value="RNA_pol_sigma_54_DNA-bd"/>
</dbReference>
<dbReference type="GO" id="GO:0016987">
    <property type="term" value="F:sigma factor activity"/>
    <property type="evidence" value="ECO:0007669"/>
    <property type="project" value="UniProtKB-KW"/>
</dbReference>
<dbReference type="PROSITE" id="PS50044">
    <property type="entry name" value="SIGMA54_3"/>
    <property type="match status" value="1"/>
</dbReference>
<evidence type="ECO:0000256" key="4">
    <source>
        <dbReference type="ARBA" id="ARBA00022695"/>
    </source>
</evidence>
<name>A0A265N9P8_9BACI</name>
<dbReference type="Gene3D" id="1.10.10.1330">
    <property type="entry name" value="RNA polymerase sigma-54 factor, core-binding domain"/>
    <property type="match status" value="1"/>
</dbReference>
<proteinExistence type="inferred from homology"/>
<dbReference type="GO" id="GO:0000428">
    <property type="term" value="C:DNA-directed RNA polymerase complex"/>
    <property type="evidence" value="ECO:0007669"/>
    <property type="project" value="UniProtKB-KW"/>
</dbReference>
<keyword evidence="7" id="KW-0238">DNA-binding</keyword>
<keyword evidence="8" id="KW-0804">Transcription</keyword>
<dbReference type="Proteomes" id="UP000216498">
    <property type="component" value="Unassembled WGS sequence"/>
</dbReference>
<evidence type="ECO:0000256" key="8">
    <source>
        <dbReference type="ARBA" id="ARBA00023163"/>
    </source>
</evidence>
<keyword evidence="4" id="KW-0548">Nucleotidyltransferase</keyword>
<dbReference type="PANTHER" id="PTHR32248:SF4">
    <property type="entry name" value="RNA POLYMERASE SIGMA-54 FACTOR"/>
    <property type="match status" value="1"/>
</dbReference>
<dbReference type="Pfam" id="PF04552">
    <property type="entry name" value="Sigma54_DBD"/>
    <property type="match status" value="1"/>
</dbReference>
<keyword evidence="2" id="KW-0240">DNA-directed RNA polymerase</keyword>
<dbReference type="GO" id="GO:0001216">
    <property type="term" value="F:DNA-binding transcription activator activity"/>
    <property type="evidence" value="ECO:0007669"/>
    <property type="project" value="InterPro"/>
</dbReference>
<gene>
    <name evidence="11" type="primary">rpoN</name>
    <name evidence="11" type="ORF">CIL03_10655</name>
</gene>
<evidence type="ECO:0000256" key="5">
    <source>
        <dbReference type="ARBA" id="ARBA00023015"/>
    </source>
</evidence>
<keyword evidence="3" id="KW-0808">Transferase</keyword>
<keyword evidence="12" id="KW-1185">Reference proteome</keyword>
<accession>A0A265N9P8</accession>
<evidence type="ECO:0000313" key="12">
    <source>
        <dbReference type="Proteomes" id="UP000216498"/>
    </source>
</evidence>
<dbReference type="PIRSF" id="PIRSF000774">
    <property type="entry name" value="RpoN"/>
    <property type="match status" value="1"/>
</dbReference>
<evidence type="ECO:0000259" key="10">
    <source>
        <dbReference type="Pfam" id="PF04963"/>
    </source>
</evidence>
<dbReference type="PRINTS" id="PR00045">
    <property type="entry name" value="SIGMA54FCT"/>
</dbReference>
<dbReference type="PANTHER" id="PTHR32248">
    <property type="entry name" value="RNA POLYMERASE SIGMA-54 FACTOR"/>
    <property type="match status" value="1"/>
</dbReference>
<dbReference type="NCBIfam" id="TIGR02395">
    <property type="entry name" value="rpoN_sigma"/>
    <property type="match status" value="1"/>
</dbReference>
<dbReference type="RefSeq" id="WP_094885830.1">
    <property type="nucleotide sequence ID" value="NZ_NPMS01000004.1"/>
</dbReference>
<dbReference type="InterPro" id="IPR000394">
    <property type="entry name" value="RNA_pol_sigma_54"/>
</dbReference>
<dbReference type="EMBL" id="NPMS01000004">
    <property type="protein sequence ID" value="OZU88738.1"/>
    <property type="molecule type" value="Genomic_DNA"/>
</dbReference>
<dbReference type="GO" id="GO:0003677">
    <property type="term" value="F:DNA binding"/>
    <property type="evidence" value="ECO:0007669"/>
    <property type="project" value="UniProtKB-KW"/>
</dbReference>
<evidence type="ECO:0000256" key="6">
    <source>
        <dbReference type="ARBA" id="ARBA00023082"/>
    </source>
</evidence>
<dbReference type="GO" id="GO:0016779">
    <property type="term" value="F:nucleotidyltransferase activity"/>
    <property type="evidence" value="ECO:0007669"/>
    <property type="project" value="UniProtKB-KW"/>
</dbReference>
<dbReference type="Gene3D" id="1.10.10.60">
    <property type="entry name" value="Homeodomain-like"/>
    <property type="match status" value="1"/>
</dbReference>
<dbReference type="OrthoDB" id="9814402at2"/>
<keyword evidence="6" id="KW-0731">Sigma factor</keyword>
<dbReference type="Pfam" id="PF04963">
    <property type="entry name" value="Sigma54_CBD"/>
    <property type="match status" value="1"/>
</dbReference>
<feature type="domain" description="RNA polymerase sigma factor 54 DNA-binding" evidence="9">
    <location>
        <begin position="270"/>
        <end position="427"/>
    </location>
</feature>
<dbReference type="Pfam" id="PF00309">
    <property type="entry name" value="Sigma54_AID"/>
    <property type="match status" value="1"/>
</dbReference>
<comment type="caution">
    <text evidence="11">The sequence shown here is derived from an EMBL/GenBank/DDBJ whole genome shotgun (WGS) entry which is preliminary data.</text>
</comment>
<evidence type="ECO:0000256" key="2">
    <source>
        <dbReference type="ARBA" id="ARBA00022478"/>
    </source>
</evidence>
<evidence type="ECO:0000256" key="3">
    <source>
        <dbReference type="ARBA" id="ARBA00022679"/>
    </source>
</evidence>
<dbReference type="GO" id="GO:0006352">
    <property type="term" value="P:DNA-templated transcription initiation"/>
    <property type="evidence" value="ECO:0007669"/>
    <property type="project" value="InterPro"/>
</dbReference>
<dbReference type="AlphaFoldDB" id="A0A265N9P8"/>
<evidence type="ECO:0000259" key="9">
    <source>
        <dbReference type="Pfam" id="PF04552"/>
    </source>
</evidence>
<keyword evidence="5" id="KW-0805">Transcription regulation</keyword>
<dbReference type="InterPro" id="IPR038709">
    <property type="entry name" value="RpoN_core-bd_sf"/>
</dbReference>
<comment type="similarity">
    <text evidence="1">Belongs to the sigma-54 factor family.</text>
</comment>
<feature type="domain" description="RNA polymerase sigma factor 54 core-binding" evidence="10">
    <location>
        <begin position="74"/>
        <end position="258"/>
    </location>
</feature>
<evidence type="ECO:0000256" key="1">
    <source>
        <dbReference type="ARBA" id="ARBA00008798"/>
    </source>
</evidence>
<sequence length="427" mass="49886">MKQRLVQEQTLQRKMNQQLLQAIHILQFSSLELIEHIQEISKENPLIEEINYDYDIAQYRSSISNQQTQAIGEINPTEESMYEKLKQQLFTLDFPDKLRPMVEYGIDSLDEDGYLTITMEYWAEEFSTAIDKAEHALDLIQSLEPAGVGARDLSECIMLQLKDSPGYDPFIENLLHEHLDWIAGENIEEIADYYSTSNENVIRIIEEIKSCHPKPGQLLAAKKAEYIIPEASIYKEKGKWNISFYKWNSPVIEINQEYADITDYEKKAADYLKEKYKQIDQLNQAILYRTNTLELVVRKIVEKQYMFFEHGTFMMRPLTLREIANELNLNISTISRSINGKYVQTKQGVLPIKFFFQSGIRQQNGKQTASYAVKQLILEMVRYEEKPLSDEAIKNKLNDEFGITISRRTVMKYRSQLNIPSSQKRKK</sequence>